<evidence type="ECO:0000256" key="7">
    <source>
        <dbReference type="ARBA" id="ARBA00023136"/>
    </source>
</evidence>
<dbReference type="STRING" id="37001.A0A1A9WPE0"/>
<evidence type="ECO:0000313" key="13">
    <source>
        <dbReference type="Proteomes" id="UP000091820"/>
    </source>
</evidence>
<dbReference type="PANTHER" id="PTHR21137:SF44">
    <property type="entry name" value="ODORANT RECEPTOR 13A-RELATED"/>
    <property type="match status" value="1"/>
</dbReference>
<evidence type="ECO:0000313" key="12">
    <source>
        <dbReference type="EnsemblMetazoa" id="GBRI027004-PA"/>
    </source>
</evidence>
<keyword evidence="4 11" id="KW-0812">Transmembrane</keyword>
<dbReference type="Pfam" id="PF02949">
    <property type="entry name" value="7tm_6"/>
    <property type="match status" value="1"/>
</dbReference>
<accession>A0A1A9WPE0</accession>
<evidence type="ECO:0000256" key="4">
    <source>
        <dbReference type="ARBA" id="ARBA00022692"/>
    </source>
</evidence>
<dbReference type="Proteomes" id="UP000091820">
    <property type="component" value="Unassembled WGS sequence"/>
</dbReference>
<evidence type="ECO:0000256" key="5">
    <source>
        <dbReference type="ARBA" id="ARBA00022725"/>
    </source>
</evidence>
<dbReference type="GO" id="GO:0005886">
    <property type="term" value="C:plasma membrane"/>
    <property type="evidence" value="ECO:0007669"/>
    <property type="project" value="UniProtKB-SubCell"/>
</dbReference>
<comment type="similarity">
    <text evidence="11">Belongs to the insect chemoreceptor superfamily. Heteromeric odorant receptor channel (TC 1.A.69) family.</text>
</comment>
<keyword evidence="2" id="KW-1003">Cell membrane</keyword>
<evidence type="ECO:0000256" key="6">
    <source>
        <dbReference type="ARBA" id="ARBA00022989"/>
    </source>
</evidence>
<evidence type="ECO:0000256" key="8">
    <source>
        <dbReference type="ARBA" id="ARBA00023170"/>
    </source>
</evidence>
<keyword evidence="5 11" id="KW-0552">Olfaction</keyword>
<comment type="subunit">
    <text evidence="10">Interacts with Orco. Complexes exist early in the endomembrane system in olfactory sensory neurons (OSNs), coupling these complexes to the conserved ciliary trafficking pathway.</text>
</comment>
<dbReference type="GO" id="GO:0007165">
    <property type="term" value="P:signal transduction"/>
    <property type="evidence" value="ECO:0007669"/>
    <property type="project" value="UniProtKB-KW"/>
</dbReference>
<feature type="transmembrane region" description="Helical" evidence="11">
    <location>
        <begin position="216"/>
        <end position="236"/>
    </location>
</feature>
<reference evidence="12" key="2">
    <citation type="submission" date="2020-05" db="UniProtKB">
        <authorList>
            <consortium name="EnsemblMetazoa"/>
        </authorList>
    </citation>
    <scope>IDENTIFICATION</scope>
    <source>
        <strain evidence="12">IAEA</strain>
    </source>
</reference>
<feature type="transmembrane region" description="Helical" evidence="11">
    <location>
        <begin position="162"/>
        <end position="182"/>
    </location>
</feature>
<organism evidence="12 13">
    <name type="scientific">Glossina brevipalpis</name>
    <dbReference type="NCBI Taxonomy" id="37001"/>
    <lineage>
        <taxon>Eukaryota</taxon>
        <taxon>Metazoa</taxon>
        <taxon>Ecdysozoa</taxon>
        <taxon>Arthropoda</taxon>
        <taxon>Hexapoda</taxon>
        <taxon>Insecta</taxon>
        <taxon>Pterygota</taxon>
        <taxon>Neoptera</taxon>
        <taxon>Endopterygota</taxon>
        <taxon>Diptera</taxon>
        <taxon>Brachycera</taxon>
        <taxon>Muscomorpha</taxon>
        <taxon>Hippoboscoidea</taxon>
        <taxon>Glossinidae</taxon>
        <taxon>Glossina</taxon>
    </lineage>
</organism>
<feature type="transmembrane region" description="Helical" evidence="11">
    <location>
        <begin position="302"/>
        <end position="320"/>
    </location>
</feature>
<dbReference type="GO" id="GO:0004984">
    <property type="term" value="F:olfactory receptor activity"/>
    <property type="evidence" value="ECO:0007669"/>
    <property type="project" value="InterPro"/>
</dbReference>
<dbReference type="EnsemblMetazoa" id="GBRI027004-RA">
    <property type="protein sequence ID" value="GBRI027004-PA"/>
    <property type="gene ID" value="GBRI027004"/>
</dbReference>
<keyword evidence="8 11" id="KW-0675">Receptor</keyword>
<keyword evidence="7 11" id="KW-0472">Membrane</keyword>
<evidence type="ECO:0000256" key="10">
    <source>
        <dbReference type="ARBA" id="ARBA00038679"/>
    </source>
</evidence>
<keyword evidence="3 11" id="KW-0716">Sensory transduction</keyword>
<feature type="transmembrane region" description="Helical" evidence="11">
    <location>
        <begin position="104"/>
        <end position="123"/>
    </location>
</feature>
<evidence type="ECO:0000256" key="9">
    <source>
        <dbReference type="ARBA" id="ARBA00023224"/>
    </source>
</evidence>
<sequence>MAYREALYKILFISHKLLSFHLISKASLSEEEIMLTVRKVTSFAFAFYNFVGIKLFQWDNDDKLTKRQKYTLILTLIIFVMNFICKFSCFILRKYEDAQEFTKLIAYFGFASNGVVKMLSVWLGRKTLHEVIKDLEKNFPRTSNELHEFKYYEHYAFVKRHMYLLSILHWTISIVFMLFPIVQSTFEYLANLNGDGKFIPRFPYIMVYPFDHRKPAGFAFAYITQLIGGVTIHSYFCGSDSLLLATVHLVNMQFDSLALRIRKFKTQGYKKDLQELKQIIKIHISAHENAERVNDVFNISILLNYLISIAVLVMIGVQVITGTELWDLSKFVGFLVSCISQVYYVCFYGSLLLDYSSKIGEELMNQEWYLADNRYQRMVILVIARSQRPAHLTAYKFFIISMESFSNLMTTAYQFFTLIKARMEEEN</sequence>
<proteinExistence type="inferred from homology"/>
<evidence type="ECO:0000256" key="1">
    <source>
        <dbReference type="ARBA" id="ARBA00004651"/>
    </source>
</evidence>
<dbReference type="GO" id="GO:0005549">
    <property type="term" value="F:odorant binding"/>
    <property type="evidence" value="ECO:0007669"/>
    <property type="project" value="InterPro"/>
</dbReference>
<feature type="transmembrane region" description="Helical" evidence="11">
    <location>
        <begin position="70"/>
        <end position="92"/>
    </location>
</feature>
<evidence type="ECO:0000256" key="3">
    <source>
        <dbReference type="ARBA" id="ARBA00022606"/>
    </source>
</evidence>
<dbReference type="AlphaFoldDB" id="A0A1A9WPE0"/>
<dbReference type="VEuPathDB" id="VectorBase:GBRI027004"/>
<comment type="caution">
    <text evidence="11">Lacks conserved residue(s) required for the propagation of feature annotation.</text>
</comment>
<evidence type="ECO:0000256" key="2">
    <source>
        <dbReference type="ARBA" id="ARBA00022475"/>
    </source>
</evidence>
<reference evidence="13" key="1">
    <citation type="submission" date="2014-03" db="EMBL/GenBank/DDBJ databases">
        <authorList>
            <person name="Aksoy S."/>
            <person name="Warren W."/>
            <person name="Wilson R.K."/>
        </authorList>
    </citation>
    <scope>NUCLEOTIDE SEQUENCE [LARGE SCALE GENOMIC DNA]</scope>
    <source>
        <strain evidence="13">IAEA</strain>
    </source>
</reference>
<evidence type="ECO:0000256" key="11">
    <source>
        <dbReference type="RuleBase" id="RU351113"/>
    </source>
</evidence>
<protein>
    <recommendedName>
        <fullName evidence="11">Odorant receptor</fullName>
    </recommendedName>
</protein>
<comment type="subcellular location">
    <subcellularLocation>
        <location evidence="1 11">Cell membrane</location>
        <topology evidence="1 11">Multi-pass membrane protein</topology>
    </subcellularLocation>
</comment>
<feature type="transmembrane region" description="Helical" evidence="11">
    <location>
        <begin position="332"/>
        <end position="353"/>
    </location>
</feature>
<keyword evidence="6 11" id="KW-1133">Transmembrane helix</keyword>
<name>A0A1A9WPE0_9MUSC</name>
<dbReference type="InterPro" id="IPR004117">
    <property type="entry name" value="7tm6_olfct_rcpt"/>
</dbReference>
<keyword evidence="13" id="KW-1185">Reference proteome</keyword>
<dbReference type="PANTHER" id="PTHR21137">
    <property type="entry name" value="ODORANT RECEPTOR"/>
    <property type="match status" value="1"/>
</dbReference>
<keyword evidence="9 11" id="KW-0807">Transducer</keyword>